<feature type="binding site" evidence="9">
    <location>
        <begin position="273"/>
        <end position="275"/>
    </location>
    <ligand>
        <name>acetyl-CoA</name>
        <dbReference type="ChEBI" id="CHEBI:57288"/>
    </ligand>
</feature>
<accession>A0A4U0TSE4</accession>
<dbReference type="Proteomes" id="UP000308549">
    <property type="component" value="Unassembled WGS sequence"/>
</dbReference>
<keyword evidence="5 7" id="KW-0012">Acyltransferase</keyword>
<feature type="active site" description="Proton donor/acceptor" evidence="8">
    <location>
        <position position="308"/>
    </location>
</feature>
<evidence type="ECO:0000256" key="8">
    <source>
        <dbReference type="PIRSR" id="PIRSR038084-1"/>
    </source>
</evidence>
<comment type="similarity">
    <text evidence="1 7">Belongs to the HAT1 family.</text>
</comment>
<evidence type="ECO:0000313" key="14">
    <source>
        <dbReference type="Proteomes" id="UP000308549"/>
    </source>
</evidence>
<dbReference type="PIRSF" id="PIRSF038084">
    <property type="entry name" value="HAT-B_cat"/>
    <property type="match status" value="1"/>
</dbReference>
<dbReference type="EMBL" id="NAJL01000038">
    <property type="protein sequence ID" value="TKA25078.1"/>
    <property type="molecule type" value="Genomic_DNA"/>
</dbReference>
<feature type="compositionally biased region" description="Gly residues" evidence="11">
    <location>
        <begin position="466"/>
        <end position="482"/>
    </location>
</feature>
<comment type="subcellular location">
    <subcellularLocation>
        <location evidence="7">Cytoplasm</location>
    </subcellularLocation>
    <subcellularLocation>
        <location evidence="7">Nucleus</location>
    </subcellularLocation>
</comment>
<dbReference type="AlphaFoldDB" id="A0A4U0TSE4"/>
<comment type="caution">
    <text evidence="13">The sequence shown here is derived from an EMBL/GenBank/DDBJ whole genome shotgun (WGS) entry which is preliminary data.</text>
</comment>
<evidence type="ECO:0000256" key="4">
    <source>
        <dbReference type="ARBA" id="ARBA00022679"/>
    </source>
</evidence>
<dbReference type="InterPro" id="IPR037113">
    <property type="entry name" value="Hat1_N_sf"/>
</dbReference>
<feature type="domain" description="Histone acetyl transferase HAT1 N-terminal" evidence="12">
    <location>
        <begin position="36"/>
        <end position="188"/>
    </location>
</feature>
<feature type="compositionally biased region" description="Acidic residues" evidence="11">
    <location>
        <begin position="494"/>
        <end position="503"/>
    </location>
</feature>
<feature type="region of interest" description="Disordered" evidence="11">
    <location>
        <begin position="1"/>
        <end position="27"/>
    </location>
</feature>
<dbReference type="Gene3D" id="3.90.360.10">
    <property type="entry name" value="Histone acetyl transferase 1 (HAT1), N-terminal domain"/>
    <property type="match status" value="1"/>
</dbReference>
<dbReference type="GO" id="GO:0031509">
    <property type="term" value="P:subtelomeric heterochromatin formation"/>
    <property type="evidence" value="ECO:0007669"/>
    <property type="project" value="InterPro"/>
</dbReference>
<feature type="binding site" evidence="9">
    <location>
        <position position="311"/>
    </location>
    <ligand>
        <name>acetyl-CoA</name>
        <dbReference type="ChEBI" id="CHEBI:57288"/>
    </ligand>
</feature>
<dbReference type="Pfam" id="PF10394">
    <property type="entry name" value="Hat1_N"/>
    <property type="match status" value="1"/>
</dbReference>
<dbReference type="PANTHER" id="PTHR12046">
    <property type="entry name" value="HISTONE ACETYLTRANSFERASE TYPE B CATALYTIC SUBUNIT"/>
    <property type="match status" value="1"/>
</dbReference>
<dbReference type="InterPro" id="IPR017380">
    <property type="entry name" value="Hist_AcTrfase_B-typ_cat-su"/>
</dbReference>
<name>A0A4U0TSE4_9PEZI</name>
<feature type="region of interest" description="Interaction with histone H4 N-terminus" evidence="9">
    <location>
        <begin position="74"/>
        <end position="76"/>
    </location>
</feature>
<protein>
    <recommendedName>
        <fullName evidence="3 7">Histone acetyltransferase type B catalytic subunit</fullName>
        <ecNumber evidence="2 7">2.3.1.48</ecNumber>
    </recommendedName>
</protein>
<dbReference type="GO" id="GO:0005737">
    <property type="term" value="C:cytoplasm"/>
    <property type="evidence" value="ECO:0007669"/>
    <property type="project" value="UniProtKB-SubCell"/>
</dbReference>
<comment type="catalytic activity">
    <reaction evidence="6 7">
        <text>L-lysyl-[protein] + acetyl-CoA = N(6)-acetyl-L-lysyl-[protein] + CoA + H(+)</text>
        <dbReference type="Rhea" id="RHEA:45948"/>
        <dbReference type="Rhea" id="RHEA-COMP:9752"/>
        <dbReference type="Rhea" id="RHEA-COMP:10731"/>
        <dbReference type="ChEBI" id="CHEBI:15378"/>
        <dbReference type="ChEBI" id="CHEBI:29969"/>
        <dbReference type="ChEBI" id="CHEBI:57287"/>
        <dbReference type="ChEBI" id="CHEBI:57288"/>
        <dbReference type="ChEBI" id="CHEBI:61930"/>
        <dbReference type="EC" id="2.3.1.48"/>
    </reaction>
</comment>
<dbReference type="GO" id="GO:0004402">
    <property type="term" value="F:histone acetyltransferase activity"/>
    <property type="evidence" value="ECO:0007669"/>
    <property type="project" value="UniProtKB-UniRule"/>
</dbReference>
<keyword evidence="7" id="KW-0963">Cytoplasm</keyword>
<reference evidence="13 14" key="1">
    <citation type="submission" date="2017-03" db="EMBL/GenBank/DDBJ databases">
        <title>Genomes of endolithic fungi from Antarctica.</title>
        <authorList>
            <person name="Coleine C."/>
            <person name="Masonjones S."/>
            <person name="Stajich J.E."/>
        </authorList>
    </citation>
    <scope>NUCLEOTIDE SEQUENCE [LARGE SCALE GENOMIC DNA]</scope>
    <source>
        <strain evidence="13 14">CCFEE 6315</strain>
    </source>
</reference>
<dbReference type="InterPro" id="IPR019467">
    <property type="entry name" value="Hat1_N"/>
</dbReference>
<evidence type="ECO:0000256" key="1">
    <source>
        <dbReference type="ARBA" id="ARBA00010543"/>
    </source>
</evidence>
<dbReference type="InterPro" id="IPR016181">
    <property type="entry name" value="Acyl_CoA_acyltransferase"/>
</dbReference>
<evidence type="ECO:0000256" key="10">
    <source>
        <dbReference type="PIRSR" id="PIRSR038084-3"/>
    </source>
</evidence>
<evidence type="ECO:0000256" key="9">
    <source>
        <dbReference type="PIRSR" id="PIRSR038084-2"/>
    </source>
</evidence>
<comment type="subunit">
    <text evidence="7">Component of the HAT-B complex composed of at least HAT1 and HAT2. The HAT-B complex binds to histone H4 tail.</text>
</comment>
<proteinExistence type="inferred from homology"/>
<keyword evidence="4 7" id="KW-0808">Transferase</keyword>
<dbReference type="Gene3D" id="3.40.630.30">
    <property type="match status" value="1"/>
</dbReference>
<feature type="site" description="Interaction with histone H4 N-terminus" evidence="10">
    <location>
        <position position="204"/>
    </location>
</feature>
<evidence type="ECO:0000256" key="2">
    <source>
        <dbReference type="ARBA" id="ARBA00013184"/>
    </source>
</evidence>
<dbReference type="GO" id="GO:0000781">
    <property type="term" value="C:chromosome, telomeric region"/>
    <property type="evidence" value="ECO:0007669"/>
    <property type="project" value="GOC"/>
</dbReference>
<gene>
    <name evidence="13" type="ORF">B0A50_06143</name>
</gene>
<evidence type="ECO:0000313" key="13">
    <source>
        <dbReference type="EMBL" id="TKA25078.1"/>
    </source>
</evidence>
<sequence>MPPLPPMSPSPPSPSHAMDDDDSDLDEQIRAQVDEWSSNSNECLTIALVDPTSSASTPIAEPFHPDFTYPIFGEEEAIFGYQDLSINLTFAAHDLRPRVDIQHGQKFQAQGEVRPTDIREALAEFLPAYAFEPRKQALEAASFKPPGEMIHSYTRRSEKFEIWCASLADPQAKRILENMQILVPMFIEGGTILQLEQDWTTRRWKLFLLYQVDEEAHSPHSLVGYGTSYRVFTFSDRQQTQDLASPDTVESLLQPQTSLDPLNLPSRERLSQFLILPPHQHAGHGRTLYNTMYTTLTTPHNIVELTIEDPNEAFDDLRDLADLLHLRTHHPTFAALCINPDAIPTETLASSAPIPTSLIISGETRKTLLQTTKISPRQFDRLVEMHTLSAIPLLHRSRNRITKKEKSTNPHDRAFYLWRLYVKERLYKFNRDQLVQLERNERVERLEAALDGVMEGYAKVLEKVGGLEGRGGGGGGGGGGGAAPRVRKRKVVGGDDDDEEDDQEGRKEDVDMAGAQAQPLSVTTVVNGRDPKKARVS</sequence>
<evidence type="ECO:0000256" key="6">
    <source>
        <dbReference type="ARBA" id="ARBA00048017"/>
    </source>
</evidence>
<organism evidence="13 14">
    <name type="scientific">Salinomyces thailandicus</name>
    <dbReference type="NCBI Taxonomy" id="706561"/>
    <lineage>
        <taxon>Eukaryota</taxon>
        <taxon>Fungi</taxon>
        <taxon>Dikarya</taxon>
        <taxon>Ascomycota</taxon>
        <taxon>Pezizomycotina</taxon>
        <taxon>Dothideomycetes</taxon>
        <taxon>Dothideomycetidae</taxon>
        <taxon>Mycosphaerellales</taxon>
        <taxon>Teratosphaeriaceae</taxon>
        <taxon>Salinomyces</taxon>
    </lineage>
</organism>
<evidence type="ECO:0000256" key="7">
    <source>
        <dbReference type="PIRNR" id="PIRNR038084"/>
    </source>
</evidence>
<dbReference type="GO" id="GO:0005634">
    <property type="term" value="C:nucleus"/>
    <property type="evidence" value="ECO:0007669"/>
    <property type="project" value="UniProtKB-SubCell"/>
</dbReference>
<feature type="compositionally biased region" description="Pro residues" evidence="11">
    <location>
        <begin position="1"/>
        <end position="14"/>
    </location>
</feature>
<evidence type="ECO:0000256" key="5">
    <source>
        <dbReference type="ARBA" id="ARBA00023315"/>
    </source>
</evidence>
<keyword evidence="7" id="KW-0539">Nucleus</keyword>
<evidence type="ECO:0000256" key="3">
    <source>
        <dbReference type="ARBA" id="ARBA00021268"/>
    </source>
</evidence>
<dbReference type="OrthoDB" id="10253098at2759"/>
<evidence type="ECO:0000259" key="12">
    <source>
        <dbReference type="Pfam" id="PF10394"/>
    </source>
</evidence>
<comment type="function">
    <text evidence="7">Catalytic component of the histone acetylase B (HAT-B) complex. Has intrinsic substrate specificity that modifies lysine in recognition sequence GXGKXG. Involved in DNA double-strand break repair.</text>
</comment>
<dbReference type="SUPFAM" id="SSF55729">
    <property type="entry name" value="Acyl-CoA N-acyltransferases (Nat)"/>
    <property type="match status" value="1"/>
</dbReference>
<evidence type="ECO:0000256" key="11">
    <source>
        <dbReference type="SAM" id="MobiDB-lite"/>
    </source>
</evidence>
<dbReference type="EC" id="2.3.1.48" evidence="2 7"/>
<feature type="region of interest" description="Disordered" evidence="11">
    <location>
        <begin position="466"/>
        <end position="537"/>
    </location>
</feature>
<keyword evidence="14" id="KW-1185">Reference proteome</keyword>